<keyword evidence="4" id="KW-1133">Transmembrane helix</keyword>
<keyword evidence="1" id="KW-0805">Transcription regulation</keyword>
<evidence type="ECO:0000256" key="1">
    <source>
        <dbReference type="ARBA" id="ARBA00023015"/>
    </source>
</evidence>
<keyword evidence="4" id="KW-0472">Membrane</keyword>
<organism evidence="6 7">
    <name type="scientific">Paenibacillus eucommiae</name>
    <dbReference type="NCBI Taxonomy" id="1355755"/>
    <lineage>
        <taxon>Bacteria</taxon>
        <taxon>Bacillati</taxon>
        <taxon>Bacillota</taxon>
        <taxon>Bacilli</taxon>
        <taxon>Bacillales</taxon>
        <taxon>Paenibacillaceae</taxon>
        <taxon>Paenibacillus</taxon>
    </lineage>
</organism>
<dbReference type="PANTHER" id="PTHR43280:SF2">
    <property type="entry name" value="HTH-TYPE TRANSCRIPTIONAL REGULATOR EXSA"/>
    <property type="match status" value="1"/>
</dbReference>
<feature type="transmembrane region" description="Helical" evidence="4">
    <location>
        <begin position="292"/>
        <end position="314"/>
    </location>
</feature>
<evidence type="ECO:0000256" key="3">
    <source>
        <dbReference type="ARBA" id="ARBA00023163"/>
    </source>
</evidence>
<gene>
    <name evidence="6" type="ORF">J2Z66_005471</name>
</gene>
<dbReference type="InterPro" id="IPR018060">
    <property type="entry name" value="HTH_AraC"/>
</dbReference>
<proteinExistence type="predicted"/>
<keyword evidence="3" id="KW-0804">Transcription</keyword>
<keyword evidence="4" id="KW-0812">Transmembrane</keyword>
<dbReference type="Proteomes" id="UP001519287">
    <property type="component" value="Unassembled WGS sequence"/>
</dbReference>
<feature type="transmembrane region" description="Helical" evidence="4">
    <location>
        <begin position="13"/>
        <end position="39"/>
    </location>
</feature>
<dbReference type="SUPFAM" id="SSF46689">
    <property type="entry name" value="Homeodomain-like"/>
    <property type="match status" value="1"/>
</dbReference>
<dbReference type="Pfam" id="PF12833">
    <property type="entry name" value="HTH_18"/>
    <property type="match status" value="1"/>
</dbReference>
<evidence type="ECO:0000259" key="5">
    <source>
        <dbReference type="PROSITE" id="PS01124"/>
    </source>
</evidence>
<protein>
    <submittedName>
        <fullName evidence="6">YesN/AraC family two-component response regulator</fullName>
    </submittedName>
</protein>
<evidence type="ECO:0000256" key="4">
    <source>
        <dbReference type="SAM" id="Phobius"/>
    </source>
</evidence>
<dbReference type="PRINTS" id="PR00032">
    <property type="entry name" value="HTHARAC"/>
</dbReference>
<dbReference type="PANTHER" id="PTHR43280">
    <property type="entry name" value="ARAC-FAMILY TRANSCRIPTIONAL REGULATOR"/>
    <property type="match status" value="1"/>
</dbReference>
<dbReference type="PROSITE" id="PS01124">
    <property type="entry name" value="HTH_ARAC_FAMILY_2"/>
    <property type="match status" value="1"/>
</dbReference>
<evidence type="ECO:0000256" key="2">
    <source>
        <dbReference type="ARBA" id="ARBA00023125"/>
    </source>
</evidence>
<dbReference type="InterPro" id="IPR020449">
    <property type="entry name" value="Tscrpt_reg_AraC-type_HTH"/>
</dbReference>
<reference evidence="6 7" key="1">
    <citation type="submission" date="2021-03" db="EMBL/GenBank/DDBJ databases">
        <title>Genomic Encyclopedia of Type Strains, Phase IV (KMG-IV): sequencing the most valuable type-strain genomes for metagenomic binning, comparative biology and taxonomic classification.</title>
        <authorList>
            <person name="Goeker M."/>
        </authorList>
    </citation>
    <scope>NUCLEOTIDE SEQUENCE [LARGE SCALE GENOMIC DNA]</scope>
    <source>
        <strain evidence="6 7">DSM 26048</strain>
    </source>
</reference>
<evidence type="ECO:0000313" key="7">
    <source>
        <dbReference type="Proteomes" id="UP001519287"/>
    </source>
</evidence>
<sequence>MNPGNYNLKRNSLFLKLMLGFTIIILISFLFNALSFNFYTKNIRNEIIRYNHSNMSGTVSNYEKQFRLLEDVTTNFFYNPNVAAIDRDPTDVPAMNLLAEEFSALVSGYNNLYLHNIILYHNGFSLIVDKNGLSYTEDLFAKDYVNSQYDVSFWREQASADYHMKIFPAAWFERKNMLNKLEPLGSFFPVIVKSTLHKQFYMIALIDAAAVFENTHHSVNDNFYMIDDAGTLFYSTEQRDEKDIIHSFDLSQRFFIEGSDYYFFEKGAATGITYVNVIPTENIASQVSRMNIALIVLLAFSVLISLFISILLSYKFKHPIQRIVESLQRMNPNFQLHSKINEFNLIGSNLKTMMLTNQNIRQDLQHKTTLLQKYGYLDKVKSINYSNKDVHSLIDTSKPFYFVMYRLHLTRQFHELVYEEQKKTSYFFEFINLNMQQRFPESVTLQSEKELIFSIVFADEGSSTEPLLETLHFMKQVFEKDVDYYFLSIAVHPELRSPAQFTTAYEEAEQIIRLRQLNNQTQIITGTDIPPISYCFSPTEESQFAAHLQAGKEADMLELIERMTDHLHKHHAPAHFFKQFANEAVSKILVGLSAQQIDISELQSEFFPYEQIKEIVTLEQYIDFFRQLIGRAAALANARITNQDPIVTFILNYFQQHYSEEIYLEMVADRLNITTSYMCKYIKQKTGKTFGSLLDEIRINKAKELLEADDCKIQEIAAQVGYQNANSFTRMFRRLTGVTPGEYRRDPHKT</sequence>
<feature type="domain" description="HTH araC/xylS-type" evidence="5">
    <location>
        <begin position="648"/>
        <end position="746"/>
    </location>
</feature>
<comment type="caution">
    <text evidence="6">The sequence shown here is derived from an EMBL/GenBank/DDBJ whole genome shotgun (WGS) entry which is preliminary data.</text>
</comment>
<keyword evidence="2" id="KW-0238">DNA-binding</keyword>
<dbReference type="EMBL" id="JAGGLB010000021">
    <property type="protein sequence ID" value="MBP1993845.1"/>
    <property type="molecule type" value="Genomic_DNA"/>
</dbReference>
<dbReference type="PROSITE" id="PS00041">
    <property type="entry name" value="HTH_ARAC_FAMILY_1"/>
    <property type="match status" value="1"/>
</dbReference>
<accession>A0ABS4J1Z4</accession>
<dbReference type="InterPro" id="IPR009057">
    <property type="entry name" value="Homeodomain-like_sf"/>
</dbReference>
<keyword evidence="7" id="KW-1185">Reference proteome</keyword>
<dbReference type="SMART" id="SM00342">
    <property type="entry name" value="HTH_ARAC"/>
    <property type="match status" value="1"/>
</dbReference>
<dbReference type="Gene3D" id="1.10.10.60">
    <property type="entry name" value="Homeodomain-like"/>
    <property type="match status" value="2"/>
</dbReference>
<evidence type="ECO:0000313" key="6">
    <source>
        <dbReference type="EMBL" id="MBP1993845.1"/>
    </source>
</evidence>
<dbReference type="RefSeq" id="WP_209975710.1">
    <property type="nucleotide sequence ID" value="NZ_JAGGLB010000021.1"/>
</dbReference>
<name>A0ABS4J1Z4_9BACL</name>
<dbReference type="InterPro" id="IPR018062">
    <property type="entry name" value="HTH_AraC-typ_CS"/>
</dbReference>